<evidence type="ECO:0000313" key="5">
    <source>
        <dbReference type="Proteomes" id="UP001236620"/>
    </source>
</evidence>
<comment type="similarity">
    <text evidence="1">Belongs to the DnaB/DnaD family.</text>
</comment>
<dbReference type="Proteomes" id="UP001236620">
    <property type="component" value="Unassembled WGS sequence"/>
</dbReference>
<gene>
    <name evidence="4" type="ORF">J2Z63_000145</name>
</gene>
<dbReference type="InterPro" id="IPR058660">
    <property type="entry name" value="WHD_DnaB"/>
</dbReference>
<proteinExistence type="inferred from homology"/>
<dbReference type="Pfam" id="PF07261">
    <property type="entry name" value="DnaB_2"/>
    <property type="match status" value="1"/>
</dbReference>
<feature type="domain" description="Replicative helicase loading/DNA remodeling protein DnaB N-terminal winged helix" evidence="3">
    <location>
        <begin position="22"/>
        <end position="209"/>
    </location>
</feature>
<reference evidence="4" key="1">
    <citation type="submission" date="2023-07" db="EMBL/GenBank/DDBJ databases">
        <title>Genomic Encyclopedia of Type Strains, Phase IV (KMG-IV): sequencing the most valuable type-strain genomes for metagenomic binning, comparative biology and taxonomic classification.</title>
        <authorList>
            <person name="Goeker M."/>
        </authorList>
    </citation>
    <scope>NUCLEOTIDE SEQUENCE [LARGE SCALE GENOMIC DNA]</scope>
    <source>
        <strain evidence="4">DSM 22019</strain>
    </source>
</reference>
<dbReference type="EMBL" id="JAUSWP010000001">
    <property type="protein sequence ID" value="MDQ0567524.1"/>
    <property type="molecule type" value="Genomic_DNA"/>
</dbReference>
<protein>
    <submittedName>
        <fullName evidence="4">Replication initiation and membrane attachment protein</fullName>
    </submittedName>
</protein>
<name>A0ABU0NF04_9MOLU</name>
<evidence type="ECO:0000256" key="1">
    <source>
        <dbReference type="ARBA" id="ARBA00093462"/>
    </source>
</evidence>
<keyword evidence="5" id="KW-1185">Reference proteome</keyword>
<dbReference type="RefSeq" id="WP_307444073.1">
    <property type="nucleotide sequence ID" value="NZ_JAUSWP010000001.1"/>
</dbReference>
<evidence type="ECO:0000313" key="4">
    <source>
        <dbReference type="EMBL" id="MDQ0567524.1"/>
    </source>
</evidence>
<comment type="caution">
    <text evidence="4">The sequence shown here is derived from an EMBL/GenBank/DDBJ whole genome shotgun (WGS) entry which is preliminary data.</text>
</comment>
<feature type="domain" description="DnaB/C C-terminal" evidence="2">
    <location>
        <begin position="307"/>
        <end position="363"/>
    </location>
</feature>
<accession>A0ABU0NF04</accession>
<evidence type="ECO:0000259" key="3">
    <source>
        <dbReference type="Pfam" id="PF25888"/>
    </source>
</evidence>
<sequence length="411" mass="47744">MEVLKKGFKYSVDSPPILDAEEYKTLTCLYQPLIGAKTVSLFLTLIQENIITSKLKNQGLDEERLCSITQMTHKEIVDALDILNALNLVRVYVKKDQSKLVKFQIISPLKSKDFFNNEYLNNLLEKTLDEQNYEITKFMLKGVNKINQDEFEEVHIDFADIIDYSFMNDSKKYKTSLKINSSNCEKLKEVLDLNYIDTKLKEQNITIDLCSENLAKVLVDVLIIKKLTENEVILLINNSYDFDKKSIDLILLERELISLVTSEKQKNKTNTKKTQNQQNMIQIINNMHWNDYCKAKYNIDLSDWAHAIDNIKNTYKFNDGIINCLIDFSYKKNNGSIVVKYIQKIAKTLYEKNIKSTEKTMTYLKKIKNSSAHVDKIIQTNDILESNLANDFLNEQLSQNTTIFEELEALL</sequence>
<organism evidence="4 5">
    <name type="scientific">Mycoplasma yeatsii</name>
    <dbReference type="NCBI Taxonomy" id="51365"/>
    <lineage>
        <taxon>Bacteria</taxon>
        <taxon>Bacillati</taxon>
        <taxon>Mycoplasmatota</taxon>
        <taxon>Mollicutes</taxon>
        <taxon>Mycoplasmataceae</taxon>
        <taxon>Mycoplasma</taxon>
    </lineage>
</organism>
<dbReference type="InterPro" id="IPR006343">
    <property type="entry name" value="DnaB/C_C"/>
</dbReference>
<evidence type="ECO:0000259" key="2">
    <source>
        <dbReference type="Pfam" id="PF07261"/>
    </source>
</evidence>
<dbReference type="Pfam" id="PF25888">
    <property type="entry name" value="WHD_DnaB"/>
    <property type="match status" value="1"/>
</dbReference>